<evidence type="ECO:0000256" key="1">
    <source>
        <dbReference type="SAM" id="MobiDB-lite"/>
    </source>
</evidence>
<evidence type="ECO:0000313" key="3">
    <source>
        <dbReference type="Proteomes" id="UP000299102"/>
    </source>
</evidence>
<dbReference type="AlphaFoldDB" id="A0A4C1VF48"/>
<reference evidence="2 3" key="1">
    <citation type="journal article" date="2019" name="Commun. Biol.">
        <title>The bagworm genome reveals a unique fibroin gene that provides high tensile strength.</title>
        <authorList>
            <person name="Kono N."/>
            <person name="Nakamura H."/>
            <person name="Ohtoshi R."/>
            <person name="Tomita M."/>
            <person name="Numata K."/>
            <person name="Arakawa K."/>
        </authorList>
    </citation>
    <scope>NUCLEOTIDE SEQUENCE [LARGE SCALE GENOMIC DNA]</scope>
</reference>
<proteinExistence type="predicted"/>
<accession>A0A4C1VF48</accession>
<organism evidence="2 3">
    <name type="scientific">Eumeta variegata</name>
    <name type="common">Bagworm moth</name>
    <name type="synonym">Eumeta japonica</name>
    <dbReference type="NCBI Taxonomy" id="151549"/>
    <lineage>
        <taxon>Eukaryota</taxon>
        <taxon>Metazoa</taxon>
        <taxon>Ecdysozoa</taxon>
        <taxon>Arthropoda</taxon>
        <taxon>Hexapoda</taxon>
        <taxon>Insecta</taxon>
        <taxon>Pterygota</taxon>
        <taxon>Neoptera</taxon>
        <taxon>Endopterygota</taxon>
        <taxon>Lepidoptera</taxon>
        <taxon>Glossata</taxon>
        <taxon>Ditrysia</taxon>
        <taxon>Tineoidea</taxon>
        <taxon>Psychidae</taxon>
        <taxon>Oiketicinae</taxon>
        <taxon>Eumeta</taxon>
    </lineage>
</organism>
<gene>
    <name evidence="2" type="ORF">EVAR_79399_1</name>
</gene>
<sequence length="138" mass="15530">MISPPESATYRYKVRRAAEAPLEAPHRAGWSASAHARLTTFDQIAPDMGPSGPHHVWGKTNAAAAGSRGPRRRRGRRTLTLRPRLRSGLFLRFNVSVSANFTAPRIHYVTVLFDRAKRRFVLVDGRSRGYDSESQIYL</sequence>
<comment type="caution">
    <text evidence="2">The sequence shown here is derived from an EMBL/GenBank/DDBJ whole genome shotgun (WGS) entry which is preliminary data.</text>
</comment>
<keyword evidence="3" id="KW-1185">Reference proteome</keyword>
<evidence type="ECO:0000313" key="2">
    <source>
        <dbReference type="EMBL" id="GBP37466.1"/>
    </source>
</evidence>
<dbReference type="Proteomes" id="UP000299102">
    <property type="component" value="Unassembled WGS sequence"/>
</dbReference>
<name>A0A4C1VF48_EUMVA</name>
<protein>
    <submittedName>
        <fullName evidence="2">Uncharacterized protein</fullName>
    </submittedName>
</protein>
<feature type="region of interest" description="Disordered" evidence="1">
    <location>
        <begin position="43"/>
        <end position="77"/>
    </location>
</feature>
<dbReference type="EMBL" id="BGZK01000334">
    <property type="protein sequence ID" value="GBP37466.1"/>
    <property type="molecule type" value="Genomic_DNA"/>
</dbReference>